<evidence type="ECO:0000313" key="3">
    <source>
        <dbReference type="EMBL" id="KAJ7360736.1"/>
    </source>
</evidence>
<comment type="caution">
    <text evidence="3">The sequence shown here is derived from an EMBL/GenBank/DDBJ whole genome shotgun (WGS) entry which is preliminary data.</text>
</comment>
<accession>A0AAD7AJ88</accession>
<reference evidence="3" key="1">
    <citation type="submission" date="2023-03" db="EMBL/GenBank/DDBJ databases">
        <title>Massive genome expansion in bonnet fungi (Mycena s.s.) driven by repeated elements and novel gene families across ecological guilds.</title>
        <authorList>
            <consortium name="Lawrence Berkeley National Laboratory"/>
            <person name="Harder C.B."/>
            <person name="Miyauchi S."/>
            <person name="Viragh M."/>
            <person name="Kuo A."/>
            <person name="Thoen E."/>
            <person name="Andreopoulos B."/>
            <person name="Lu D."/>
            <person name="Skrede I."/>
            <person name="Drula E."/>
            <person name="Henrissat B."/>
            <person name="Morin E."/>
            <person name="Kohler A."/>
            <person name="Barry K."/>
            <person name="LaButti K."/>
            <person name="Morin E."/>
            <person name="Salamov A."/>
            <person name="Lipzen A."/>
            <person name="Mereny Z."/>
            <person name="Hegedus B."/>
            <person name="Baldrian P."/>
            <person name="Stursova M."/>
            <person name="Weitz H."/>
            <person name="Taylor A."/>
            <person name="Grigoriev I.V."/>
            <person name="Nagy L.G."/>
            <person name="Martin F."/>
            <person name="Kauserud H."/>
        </authorList>
    </citation>
    <scope>NUCLEOTIDE SEQUENCE</scope>
    <source>
        <strain evidence="3">CBHHK002</strain>
    </source>
</reference>
<dbReference type="Proteomes" id="UP001218218">
    <property type="component" value="Unassembled WGS sequence"/>
</dbReference>
<dbReference type="InterPro" id="IPR045340">
    <property type="entry name" value="DUF6533"/>
</dbReference>
<dbReference type="Pfam" id="PF20151">
    <property type="entry name" value="DUF6533"/>
    <property type="match status" value="1"/>
</dbReference>
<feature type="transmembrane region" description="Helical" evidence="1">
    <location>
        <begin position="24"/>
        <end position="41"/>
    </location>
</feature>
<evidence type="ECO:0000259" key="2">
    <source>
        <dbReference type="Pfam" id="PF20151"/>
    </source>
</evidence>
<sequence length="72" mass="8231">MASVSPAEELKLLQLIGDSQTTNYLAAAGITVLVLEHIATFSQERKYVWKSRLSLWSLLYVWIRYFTLAIIV</sequence>
<organism evidence="3 4">
    <name type="scientific">Mycena albidolilacea</name>
    <dbReference type="NCBI Taxonomy" id="1033008"/>
    <lineage>
        <taxon>Eukaryota</taxon>
        <taxon>Fungi</taxon>
        <taxon>Dikarya</taxon>
        <taxon>Basidiomycota</taxon>
        <taxon>Agaricomycotina</taxon>
        <taxon>Agaricomycetes</taxon>
        <taxon>Agaricomycetidae</taxon>
        <taxon>Agaricales</taxon>
        <taxon>Marasmiineae</taxon>
        <taxon>Mycenaceae</taxon>
        <taxon>Mycena</taxon>
    </lineage>
</organism>
<keyword evidence="4" id="KW-1185">Reference proteome</keyword>
<keyword evidence="1" id="KW-0472">Membrane</keyword>
<protein>
    <recommendedName>
        <fullName evidence="2">DUF6533 domain-containing protein</fullName>
    </recommendedName>
</protein>
<proteinExistence type="predicted"/>
<evidence type="ECO:0000313" key="4">
    <source>
        <dbReference type="Proteomes" id="UP001218218"/>
    </source>
</evidence>
<feature type="domain" description="DUF6533" evidence="2">
    <location>
        <begin position="24"/>
        <end position="69"/>
    </location>
</feature>
<feature type="transmembrane region" description="Helical" evidence="1">
    <location>
        <begin position="53"/>
        <end position="71"/>
    </location>
</feature>
<gene>
    <name evidence="3" type="ORF">DFH08DRAFT_842208</name>
</gene>
<evidence type="ECO:0000256" key="1">
    <source>
        <dbReference type="SAM" id="Phobius"/>
    </source>
</evidence>
<dbReference type="EMBL" id="JARIHO010000005">
    <property type="protein sequence ID" value="KAJ7360736.1"/>
    <property type="molecule type" value="Genomic_DNA"/>
</dbReference>
<dbReference type="AlphaFoldDB" id="A0AAD7AJ88"/>
<name>A0AAD7AJ88_9AGAR</name>
<keyword evidence="1" id="KW-0812">Transmembrane</keyword>
<keyword evidence="1" id="KW-1133">Transmembrane helix</keyword>